<sequence length="136" mass="15435">MNEIQHKETVGHLPDGAEIEVQSIEFIDRRVLFIRVEGEADSTFDVQAPNSQLAFNLQYQNEDDDFSCEKVCLVGDSLNVKLSLLVNHLSKLLYMNRETRNLIISVSSKIFDTGKASSRGDFDRFISVLELVKKVL</sequence>
<protein>
    <recommendedName>
        <fullName evidence="3">Proteasome assembly chaperone 3</fullName>
    </recommendedName>
</protein>
<accession>A0A0H5C9C5</accession>
<evidence type="ECO:0008006" key="3">
    <source>
        <dbReference type="Google" id="ProtNLM"/>
    </source>
</evidence>
<evidence type="ECO:0000313" key="2">
    <source>
        <dbReference type="Proteomes" id="UP000038830"/>
    </source>
</evidence>
<dbReference type="InterPro" id="IPR018854">
    <property type="entry name" value="Psome_chaperone_3/4"/>
</dbReference>
<dbReference type="InterPro" id="IPR053720">
    <property type="entry name" value="Psm_Assembly_Chaperone"/>
</dbReference>
<gene>
    <name evidence="1" type="ORF">BN1211_5866</name>
</gene>
<dbReference type="Pfam" id="PF10448">
    <property type="entry name" value="POC3_POC4"/>
    <property type="match status" value="1"/>
</dbReference>
<name>A0A0H5C9C5_CYBJN</name>
<dbReference type="Proteomes" id="UP000038830">
    <property type="component" value="Unassembled WGS sequence"/>
</dbReference>
<dbReference type="AlphaFoldDB" id="A0A0H5C9C5"/>
<proteinExistence type="predicted"/>
<evidence type="ECO:0000313" key="1">
    <source>
        <dbReference type="EMBL" id="CEP24913.1"/>
    </source>
</evidence>
<organism evidence="1 2">
    <name type="scientific">Cyberlindnera jadinii (strain ATCC 18201 / CBS 1600 / BCRC 20928 / JCM 3617 / NBRC 0987 / NRRL Y-1542)</name>
    <name type="common">Torula yeast</name>
    <name type="synonym">Candida utilis</name>
    <dbReference type="NCBI Taxonomy" id="983966"/>
    <lineage>
        <taxon>Eukaryota</taxon>
        <taxon>Fungi</taxon>
        <taxon>Dikarya</taxon>
        <taxon>Ascomycota</taxon>
        <taxon>Saccharomycotina</taxon>
        <taxon>Saccharomycetes</taxon>
        <taxon>Phaffomycetales</taxon>
        <taxon>Phaffomycetaceae</taxon>
        <taxon>Cyberlindnera</taxon>
    </lineage>
</organism>
<dbReference type="Gene3D" id="3.30.230.90">
    <property type="match status" value="1"/>
</dbReference>
<reference evidence="2" key="1">
    <citation type="journal article" date="2015" name="J. Biotechnol.">
        <title>The structure of the Cyberlindnera jadinii genome and its relation to Candida utilis analyzed by the occurrence of single nucleotide polymorphisms.</title>
        <authorList>
            <person name="Rupp O."/>
            <person name="Brinkrolf K."/>
            <person name="Buerth C."/>
            <person name="Kunigo M."/>
            <person name="Schneider J."/>
            <person name="Jaenicke S."/>
            <person name="Goesmann A."/>
            <person name="Puehler A."/>
            <person name="Jaeger K.-E."/>
            <person name="Ernst J.F."/>
        </authorList>
    </citation>
    <scope>NUCLEOTIDE SEQUENCE [LARGE SCALE GENOMIC DNA]</scope>
    <source>
        <strain evidence="2">ATCC 18201 / CBS 1600 / BCRC 20928 / JCM 3617 / NBRC 0987 / NRRL Y-1542</strain>
    </source>
</reference>
<dbReference type="EMBL" id="CDQK01000007">
    <property type="protein sequence ID" value="CEP24913.1"/>
    <property type="molecule type" value="Genomic_DNA"/>
</dbReference>